<dbReference type="PROSITE" id="PS51015">
    <property type="entry name" value="YDG"/>
    <property type="match status" value="1"/>
</dbReference>
<dbReference type="Pfam" id="PF13532">
    <property type="entry name" value="2OG-FeII_Oxy_2"/>
    <property type="match status" value="1"/>
</dbReference>
<keyword evidence="2" id="KW-0539">Nucleus</keyword>
<dbReference type="Gene3D" id="2.30.280.10">
    <property type="entry name" value="SRA-YDG"/>
    <property type="match status" value="1"/>
</dbReference>
<feature type="region of interest" description="Disordered" evidence="3">
    <location>
        <begin position="1"/>
        <end position="61"/>
    </location>
</feature>
<protein>
    <recommendedName>
        <fullName evidence="4">YDG domain-containing protein</fullName>
    </recommendedName>
</protein>
<organism evidence="5 6">
    <name type="scientific">Aulographum hederae CBS 113979</name>
    <dbReference type="NCBI Taxonomy" id="1176131"/>
    <lineage>
        <taxon>Eukaryota</taxon>
        <taxon>Fungi</taxon>
        <taxon>Dikarya</taxon>
        <taxon>Ascomycota</taxon>
        <taxon>Pezizomycotina</taxon>
        <taxon>Dothideomycetes</taxon>
        <taxon>Pleosporomycetidae</taxon>
        <taxon>Aulographales</taxon>
        <taxon>Aulographaceae</taxon>
    </lineage>
</organism>
<feature type="binding site" evidence="1">
    <location>
        <position position="567"/>
    </location>
    <ligand>
        <name>2-oxoglutarate</name>
        <dbReference type="ChEBI" id="CHEBI:16810"/>
    </ligand>
</feature>
<dbReference type="GO" id="GO:0005634">
    <property type="term" value="C:nucleus"/>
    <property type="evidence" value="ECO:0007669"/>
    <property type="project" value="UniProtKB-SubCell"/>
</dbReference>
<dbReference type="InterPro" id="IPR032852">
    <property type="entry name" value="ALKBH2"/>
</dbReference>
<feature type="domain" description="YDG" evidence="4">
    <location>
        <begin position="110"/>
        <end position="259"/>
    </location>
</feature>
<evidence type="ECO:0000259" key="4">
    <source>
        <dbReference type="PROSITE" id="PS51015"/>
    </source>
</evidence>
<dbReference type="GO" id="GO:0008198">
    <property type="term" value="F:ferrous iron binding"/>
    <property type="evidence" value="ECO:0007669"/>
    <property type="project" value="TreeGrafter"/>
</dbReference>
<gene>
    <name evidence="5" type="ORF">K402DRAFT_334395</name>
</gene>
<dbReference type="AlphaFoldDB" id="A0A6G1GWK6"/>
<dbReference type="Proteomes" id="UP000800041">
    <property type="component" value="Unassembled WGS sequence"/>
</dbReference>
<dbReference type="GO" id="GO:0035516">
    <property type="term" value="F:broad specificity oxidative DNA demethylase activity"/>
    <property type="evidence" value="ECO:0007669"/>
    <property type="project" value="TreeGrafter"/>
</dbReference>
<dbReference type="GO" id="GO:0051747">
    <property type="term" value="F:cytosine C-5 DNA demethylase activity"/>
    <property type="evidence" value="ECO:0007669"/>
    <property type="project" value="TreeGrafter"/>
</dbReference>
<evidence type="ECO:0000256" key="2">
    <source>
        <dbReference type="PROSITE-ProRule" id="PRU00358"/>
    </source>
</evidence>
<feature type="binding site" evidence="1">
    <location>
        <position position="576"/>
    </location>
    <ligand>
        <name>2-oxoglutarate</name>
        <dbReference type="ChEBI" id="CHEBI:16810"/>
    </ligand>
</feature>
<evidence type="ECO:0000256" key="3">
    <source>
        <dbReference type="SAM" id="MobiDB-lite"/>
    </source>
</evidence>
<dbReference type="InterPro" id="IPR027450">
    <property type="entry name" value="AlkB-like"/>
</dbReference>
<dbReference type="InterPro" id="IPR003105">
    <property type="entry name" value="SRA_YDG"/>
</dbReference>
<dbReference type="SUPFAM" id="SSF51197">
    <property type="entry name" value="Clavaminate synthase-like"/>
    <property type="match status" value="1"/>
</dbReference>
<evidence type="ECO:0000313" key="6">
    <source>
        <dbReference type="Proteomes" id="UP000800041"/>
    </source>
</evidence>
<proteinExistence type="predicted"/>
<name>A0A6G1GWK6_9PEZI</name>
<dbReference type="PANTHER" id="PTHR31573:SF4">
    <property type="entry name" value="FE2OG DIOXYGENASE DOMAIN-CONTAINING PROTEIN"/>
    <property type="match status" value="1"/>
</dbReference>
<dbReference type="InterPro" id="IPR037151">
    <property type="entry name" value="AlkB-like_sf"/>
</dbReference>
<dbReference type="PANTHER" id="PTHR31573">
    <property type="entry name" value="ALPHA-KETOGLUTARATE-DEPENDENT DIOXYGENASE ALKB HOMOLOG 2"/>
    <property type="match status" value="1"/>
</dbReference>
<dbReference type="GO" id="GO:0006307">
    <property type="term" value="P:DNA alkylation repair"/>
    <property type="evidence" value="ECO:0007669"/>
    <property type="project" value="TreeGrafter"/>
</dbReference>
<dbReference type="InterPro" id="IPR036987">
    <property type="entry name" value="SRA-YDG_sf"/>
</dbReference>
<evidence type="ECO:0000256" key="1">
    <source>
        <dbReference type="PIRSR" id="PIRSR632852-1"/>
    </source>
</evidence>
<dbReference type="EMBL" id="ML977162">
    <property type="protein sequence ID" value="KAF1985341.1"/>
    <property type="molecule type" value="Genomic_DNA"/>
</dbReference>
<comment type="subcellular location">
    <subcellularLocation>
        <location evidence="2">Nucleus</location>
    </subcellularLocation>
</comment>
<dbReference type="Gene3D" id="2.60.120.590">
    <property type="entry name" value="Alpha-ketoglutarate-dependent dioxygenase AlkB-like"/>
    <property type="match status" value="1"/>
</dbReference>
<keyword evidence="6" id="KW-1185">Reference proteome</keyword>
<accession>A0A6G1GWK6</accession>
<reference evidence="5" key="1">
    <citation type="journal article" date="2020" name="Stud. Mycol.">
        <title>101 Dothideomycetes genomes: a test case for predicting lifestyles and emergence of pathogens.</title>
        <authorList>
            <person name="Haridas S."/>
            <person name="Albert R."/>
            <person name="Binder M."/>
            <person name="Bloem J."/>
            <person name="Labutti K."/>
            <person name="Salamov A."/>
            <person name="Andreopoulos B."/>
            <person name="Baker S."/>
            <person name="Barry K."/>
            <person name="Bills G."/>
            <person name="Bluhm B."/>
            <person name="Cannon C."/>
            <person name="Castanera R."/>
            <person name="Culley D."/>
            <person name="Daum C."/>
            <person name="Ezra D."/>
            <person name="Gonzalez J."/>
            <person name="Henrissat B."/>
            <person name="Kuo A."/>
            <person name="Liang C."/>
            <person name="Lipzen A."/>
            <person name="Lutzoni F."/>
            <person name="Magnuson J."/>
            <person name="Mondo S."/>
            <person name="Nolan M."/>
            <person name="Ohm R."/>
            <person name="Pangilinan J."/>
            <person name="Park H.-J."/>
            <person name="Ramirez L."/>
            <person name="Alfaro M."/>
            <person name="Sun H."/>
            <person name="Tritt A."/>
            <person name="Yoshinaga Y."/>
            <person name="Zwiers L.-H."/>
            <person name="Turgeon B."/>
            <person name="Goodwin S."/>
            <person name="Spatafora J."/>
            <person name="Crous P."/>
            <person name="Grigoriev I."/>
        </authorList>
    </citation>
    <scope>NUCLEOTIDE SEQUENCE</scope>
    <source>
        <strain evidence="5">CBS 113979</strain>
    </source>
</reference>
<evidence type="ECO:0000313" key="5">
    <source>
        <dbReference type="EMBL" id="KAF1985341.1"/>
    </source>
</evidence>
<dbReference type="OrthoDB" id="2163491at2759"/>
<sequence>MPTDGNQAYAGEVQPTGVPTKSSAPTDLPYLPPSSSRKSLKRKGTSLVKPSAKKRFTGRPSGHVLPSFDEVVQAIQDADPGLDVGLVHTAASLHVGNRDIVLSKDTSPEDDPRPEPIGHPAVWATSRCHLCSTLPYFQSYKSGIYSNGTAVYGFMFDGENMPRDYVGADALIFRAGGGWTEDENGVRTRNEDQTLNPGIIAVQLAVQEQTPIVIISGRLTSKMQSKMKYLYSVLGWFKPTHVFAEKANGKKVFRYRLERMFTEEQSWWAPTGRDPEPPLGSQPAPIEKTCAVCEKVSQQIYVQGWMCSNIDCTSAFDVPAGQNPDDLILDPRFLLQKTEWLHSTTPEPLVPNLPSAGSKSVAHITRNASRGVVCRGCGCCIPRKLWKGWECSHCGWEYSIPPQVIPLGDVQDDNQFHEDDGGYARSYSKCTDSVISREFSLQYNYRVATYHINGLSGCFVSHLIANRKVREEPNGPNDMFAQLQEQDIGLRRHTISDKKGEGESLPNHFSANFGMPYKYVIATKNEPFSDDYGIINQARSRLTWAAHQAVPKNEGFTEFNEILACGYFETQKMKYHSDGEDDLGPTVATLSLGAPATMKFRMKSNHFYGATKAAEKAVQSEPKPGCLNYEARKQAWDEIQHLSKKNQGEQMSSWTKTLGLGKSQAKSTAKRESHSAVLQLTLRHGDIVIMHGGAIQHYYEHEVVPDGFRFALTARTIDPKTINSGDLPVESVKPDHIKYDGSYLLAPPGGDIST</sequence>